<comment type="caution">
    <text evidence="2">The sequence shown here is derived from an EMBL/GenBank/DDBJ whole genome shotgun (WGS) entry which is preliminary data.</text>
</comment>
<evidence type="ECO:0000313" key="3">
    <source>
        <dbReference type="Proteomes" id="UP000585905"/>
    </source>
</evidence>
<proteinExistence type="predicted"/>
<sequence length="72" mass="7713">MSDDGDLTPTGDSPITTPHVVHATQVDDAFLTRIALIEDQPLGDRATAFRQLTDELYAHLDGTDGDAHRPGA</sequence>
<gene>
    <name evidence="2" type="ORF">FHX53_001262</name>
</gene>
<reference evidence="2 3" key="1">
    <citation type="submission" date="2020-07" db="EMBL/GenBank/DDBJ databases">
        <title>Sequencing the genomes of 1000 actinobacteria strains.</title>
        <authorList>
            <person name="Klenk H.-P."/>
        </authorList>
    </citation>
    <scope>NUCLEOTIDE SEQUENCE [LARGE SCALE GENOMIC DNA]</scope>
    <source>
        <strain evidence="2 3">DSM 19663</strain>
    </source>
</reference>
<dbReference type="EMBL" id="JACGWX010000002">
    <property type="protein sequence ID" value="MBA8847677.1"/>
    <property type="molecule type" value="Genomic_DNA"/>
</dbReference>
<dbReference type="AlphaFoldDB" id="A0A839E849"/>
<evidence type="ECO:0000256" key="1">
    <source>
        <dbReference type="SAM" id="MobiDB-lite"/>
    </source>
</evidence>
<evidence type="ECO:0000313" key="2">
    <source>
        <dbReference type="EMBL" id="MBA8847677.1"/>
    </source>
</evidence>
<dbReference type="RefSeq" id="WP_182490620.1">
    <property type="nucleotide sequence ID" value="NZ_BAAAOV010000022.1"/>
</dbReference>
<feature type="region of interest" description="Disordered" evidence="1">
    <location>
        <begin position="1"/>
        <end position="20"/>
    </location>
</feature>
<keyword evidence="3" id="KW-1185">Reference proteome</keyword>
<protein>
    <submittedName>
        <fullName evidence="2">Signal transduction protein with GAF and PtsI domain</fullName>
    </submittedName>
</protein>
<organism evidence="2 3">
    <name type="scientific">Microcella alkalica</name>
    <dbReference type="NCBI Taxonomy" id="355930"/>
    <lineage>
        <taxon>Bacteria</taxon>
        <taxon>Bacillati</taxon>
        <taxon>Actinomycetota</taxon>
        <taxon>Actinomycetes</taxon>
        <taxon>Micrococcales</taxon>
        <taxon>Microbacteriaceae</taxon>
        <taxon>Microcella</taxon>
    </lineage>
</organism>
<accession>A0A839E849</accession>
<name>A0A839E849_9MICO</name>
<dbReference type="Proteomes" id="UP000585905">
    <property type="component" value="Unassembled WGS sequence"/>
</dbReference>